<evidence type="ECO:0000256" key="6">
    <source>
        <dbReference type="ARBA" id="ARBA00022815"/>
    </source>
</evidence>
<dbReference type="InterPro" id="IPR001651">
    <property type="entry name" value="Gastrin/CCK"/>
</dbReference>
<dbReference type="Proteomes" id="UP000504632">
    <property type="component" value="Chromosome 12"/>
</dbReference>
<dbReference type="PROSITE" id="PS51257">
    <property type="entry name" value="PROKAR_LIPOPROTEIN"/>
    <property type="match status" value="1"/>
</dbReference>
<dbReference type="GO" id="GO:0005615">
    <property type="term" value="C:extracellular space"/>
    <property type="evidence" value="ECO:0007669"/>
    <property type="project" value="TreeGrafter"/>
</dbReference>
<dbReference type="GO" id="GO:0030424">
    <property type="term" value="C:axon"/>
    <property type="evidence" value="ECO:0007669"/>
    <property type="project" value="TreeGrafter"/>
</dbReference>
<keyword evidence="11" id="KW-1185">Reference proteome</keyword>
<gene>
    <name evidence="12" type="primary">LOC115825600</name>
</gene>
<evidence type="ECO:0000256" key="9">
    <source>
        <dbReference type="SAM" id="SignalP"/>
    </source>
</evidence>
<evidence type="ECO:0000313" key="11">
    <source>
        <dbReference type="Proteomes" id="UP000504632"/>
    </source>
</evidence>
<comment type="subcellular location">
    <subcellularLocation>
        <location evidence="1 7">Secreted</location>
    </subcellularLocation>
</comment>
<dbReference type="GO" id="GO:0007586">
    <property type="term" value="P:digestion"/>
    <property type="evidence" value="ECO:0007669"/>
    <property type="project" value="InterPro"/>
</dbReference>
<reference evidence="12" key="1">
    <citation type="submission" date="2025-08" db="UniProtKB">
        <authorList>
            <consortium name="RefSeq"/>
        </authorList>
    </citation>
    <scope>IDENTIFICATION</scope>
</reference>
<evidence type="ECO:0000256" key="8">
    <source>
        <dbReference type="SAM" id="MobiDB-lite"/>
    </source>
</evidence>
<evidence type="ECO:0000256" key="2">
    <source>
        <dbReference type="ARBA" id="ARBA00006273"/>
    </source>
</evidence>
<keyword evidence="9" id="KW-0732">Signal</keyword>
<dbReference type="PANTHER" id="PTHR10786">
    <property type="entry name" value="CHOLECYSTOKININ"/>
    <property type="match status" value="1"/>
</dbReference>
<dbReference type="InterPro" id="IPR015499">
    <property type="entry name" value="CCK-like"/>
</dbReference>
<dbReference type="InterPro" id="IPR013152">
    <property type="entry name" value="Gastrin/cholecystokinin_CS"/>
</dbReference>
<dbReference type="PROSITE" id="PS00259">
    <property type="entry name" value="GASTRIN"/>
    <property type="match status" value="1"/>
</dbReference>
<keyword evidence="6" id="KW-0027">Amidation</keyword>
<name>A0A6J2WNV3_CHACN</name>
<dbReference type="PANTHER" id="PTHR10786:SF0">
    <property type="entry name" value="CHOLECYSTOKININ"/>
    <property type="match status" value="1"/>
</dbReference>
<protein>
    <submittedName>
        <fullName evidence="12">Cholecystokinin-like</fullName>
    </submittedName>
</protein>
<evidence type="ECO:0000259" key="10">
    <source>
        <dbReference type="Pfam" id="PF00918"/>
    </source>
</evidence>
<feature type="compositionally biased region" description="Basic and acidic residues" evidence="8">
    <location>
        <begin position="37"/>
        <end position="46"/>
    </location>
</feature>
<evidence type="ECO:0000256" key="5">
    <source>
        <dbReference type="ARBA" id="ARBA00022685"/>
    </source>
</evidence>
<comment type="similarity">
    <text evidence="2 7">Belongs to the gastrin/cholecystokinin family.</text>
</comment>
<keyword evidence="4" id="KW-0765">Sulfation</keyword>
<dbReference type="GeneID" id="115825600"/>
<dbReference type="InParanoid" id="A0A6J2WNV3"/>
<evidence type="ECO:0000313" key="12">
    <source>
        <dbReference type="RefSeq" id="XP_030645242.1"/>
    </source>
</evidence>
<accession>A0A6J2WNV3</accession>
<feature type="region of interest" description="Disordered" evidence="8">
    <location>
        <begin position="21"/>
        <end position="69"/>
    </location>
</feature>
<feature type="domain" description="Gastrin/cholecystokinin peptide hormone" evidence="10">
    <location>
        <begin position="4"/>
        <end position="122"/>
    </location>
</feature>
<dbReference type="Pfam" id="PF00918">
    <property type="entry name" value="Gastrin"/>
    <property type="match status" value="1"/>
</dbReference>
<dbReference type="RefSeq" id="XP_030645242.1">
    <property type="nucleotide sequence ID" value="XM_030789382.1"/>
</dbReference>
<keyword evidence="3" id="KW-0964">Secreted</keyword>
<keyword evidence="5" id="KW-0165">Cleavage on pair of basic residues</keyword>
<organism evidence="11 12">
    <name type="scientific">Chanos chanos</name>
    <name type="common">Milkfish</name>
    <name type="synonym">Mugil chanos</name>
    <dbReference type="NCBI Taxonomy" id="29144"/>
    <lineage>
        <taxon>Eukaryota</taxon>
        <taxon>Metazoa</taxon>
        <taxon>Chordata</taxon>
        <taxon>Craniata</taxon>
        <taxon>Vertebrata</taxon>
        <taxon>Euteleostomi</taxon>
        <taxon>Actinopterygii</taxon>
        <taxon>Neopterygii</taxon>
        <taxon>Teleostei</taxon>
        <taxon>Ostariophysi</taxon>
        <taxon>Gonorynchiformes</taxon>
        <taxon>Chanidae</taxon>
        <taxon>Chanos</taxon>
    </lineage>
</organism>
<feature type="compositionally biased region" description="Polar residues" evidence="8">
    <location>
        <begin position="23"/>
        <end position="35"/>
    </location>
</feature>
<sequence>MKGGFCVCVLLAALSASCLGHPDSSTPQVQDSPLPSRTDDGEEAHSRTARSAPRNAPLQPYASSEGEVESRANLSKLLAKLISRKGSVRRNSMMSGRGKKDGDYVGWMDFGRRSAEEYEYSS</sequence>
<dbReference type="OrthoDB" id="9862982at2759"/>
<evidence type="ECO:0000256" key="3">
    <source>
        <dbReference type="ARBA" id="ARBA00022525"/>
    </source>
</evidence>
<proteinExistence type="inferred from homology"/>
<feature type="chain" id="PRO_5027060437" evidence="9">
    <location>
        <begin position="21"/>
        <end position="122"/>
    </location>
</feature>
<evidence type="ECO:0000256" key="4">
    <source>
        <dbReference type="ARBA" id="ARBA00022641"/>
    </source>
</evidence>
<evidence type="ECO:0000256" key="7">
    <source>
        <dbReference type="RuleBase" id="RU004362"/>
    </source>
</evidence>
<dbReference type="AlphaFoldDB" id="A0A6J2WNV3"/>
<evidence type="ECO:0000256" key="1">
    <source>
        <dbReference type="ARBA" id="ARBA00004613"/>
    </source>
</evidence>
<dbReference type="GO" id="GO:0005184">
    <property type="term" value="F:neuropeptide hormone activity"/>
    <property type="evidence" value="ECO:0007669"/>
    <property type="project" value="InterPro"/>
</dbReference>
<feature type="signal peptide" evidence="9">
    <location>
        <begin position="1"/>
        <end position="20"/>
    </location>
</feature>
<dbReference type="SMART" id="SM00029">
    <property type="entry name" value="GASTRIN"/>
    <property type="match status" value="1"/>
</dbReference>